<feature type="domain" description="Ig protease IdeS" evidence="3">
    <location>
        <begin position="226"/>
        <end position="452"/>
    </location>
</feature>
<reference evidence="4 5" key="1">
    <citation type="submission" date="2019-03" db="EMBL/GenBank/DDBJ databases">
        <title>Characterization of a novel Mycoplasma cynos real-time PCR assay.</title>
        <authorList>
            <person name="Tallmadge R.L."/>
            <person name="Mitchell P.K."/>
            <person name="Goodman L."/>
        </authorList>
    </citation>
    <scope>NUCLEOTIDE SEQUENCE [LARGE SCALE GENOMIC DNA]</scope>
    <source>
        <strain evidence="4 5">1642</strain>
    </source>
</reference>
<feature type="compositionally biased region" description="Basic and acidic residues" evidence="1">
    <location>
        <begin position="150"/>
        <end position="170"/>
    </location>
</feature>
<dbReference type="GO" id="GO:0008233">
    <property type="term" value="F:peptidase activity"/>
    <property type="evidence" value="ECO:0007669"/>
    <property type="project" value="InterPro"/>
</dbReference>
<feature type="compositionally biased region" description="Basic and acidic residues" evidence="1">
    <location>
        <begin position="96"/>
        <end position="121"/>
    </location>
</feature>
<dbReference type="Gene3D" id="3.90.70.10">
    <property type="entry name" value="Cysteine proteinases"/>
    <property type="match status" value="1"/>
</dbReference>
<evidence type="ECO:0000313" key="4">
    <source>
        <dbReference type="EMBL" id="TQC54071.1"/>
    </source>
</evidence>
<organism evidence="4 5">
    <name type="scientific">Mycoplasmopsis mucosicanis</name>
    <dbReference type="NCBI Taxonomy" id="458208"/>
    <lineage>
        <taxon>Bacteria</taxon>
        <taxon>Bacillati</taxon>
        <taxon>Mycoplasmatota</taxon>
        <taxon>Mycoplasmoidales</taxon>
        <taxon>Metamycoplasmataceae</taxon>
        <taxon>Mycoplasmopsis</taxon>
    </lineage>
</organism>
<feature type="signal peptide" evidence="2">
    <location>
        <begin position="1"/>
        <end position="24"/>
    </location>
</feature>
<dbReference type="OrthoDB" id="397655at2"/>
<name>A0A507SS41_9BACT</name>
<evidence type="ECO:0000313" key="5">
    <source>
        <dbReference type="Proteomes" id="UP000320801"/>
    </source>
</evidence>
<comment type="caution">
    <text evidence="4">The sequence shown here is derived from an EMBL/GenBank/DDBJ whole genome shotgun (WGS) entry which is preliminary data.</text>
</comment>
<feature type="chain" id="PRO_5021353460" description="Ig protease IdeS domain-containing protein" evidence="2">
    <location>
        <begin position="25"/>
        <end position="520"/>
    </location>
</feature>
<keyword evidence="2" id="KW-0732">Signal</keyword>
<gene>
    <name evidence="4" type="ORF">E1I18_00500</name>
</gene>
<evidence type="ECO:0000259" key="3">
    <source>
        <dbReference type="Pfam" id="PF09028"/>
    </source>
</evidence>
<protein>
    <recommendedName>
        <fullName evidence="3">Ig protease IdeS domain-containing protein</fullName>
    </recommendedName>
</protein>
<evidence type="ECO:0000256" key="2">
    <source>
        <dbReference type="SAM" id="SignalP"/>
    </source>
</evidence>
<evidence type="ECO:0000256" key="1">
    <source>
        <dbReference type="SAM" id="MobiDB-lite"/>
    </source>
</evidence>
<dbReference type="RefSeq" id="WP_141483653.1">
    <property type="nucleotide sequence ID" value="NZ_SMDN01000002.1"/>
</dbReference>
<dbReference type="InterPro" id="IPR015117">
    <property type="entry name" value="IdeS"/>
</dbReference>
<feature type="compositionally biased region" description="Polar residues" evidence="1">
    <location>
        <begin position="23"/>
        <end position="43"/>
    </location>
</feature>
<feature type="region of interest" description="Disordered" evidence="1">
    <location>
        <begin position="23"/>
        <end position="175"/>
    </location>
</feature>
<keyword evidence="5" id="KW-1185">Reference proteome</keyword>
<dbReference type="SUPFAM" id="SSF54001">
    <property type="entry name" value="Cysteine proteinases"/>
    <property type="match status" value="1"/>
</dbReference>
<dbReference type="Proteomes" id="UP000320801">
    <property type="component" value="Unassembled WGS sequence"/>
</dbReference>
<accession>A0A507SS41</accession>
<proteinExistence type="predicted"/>
<dbReference type="InterPro" id="IPR038765">
    <property type="entry name" value="Papain-like_cys_pep_sf"/>
</dbReference>
<feature type="compositionally biased region" description="Polar residues" evidence="1">
    <location>
        <begin position="75"/>
        <end position="88"/>
    </location>
</feature>
<dbReference type="EMBL" id="SMDN01000002">
    <property type="protein sequence ID" value="TQC54071.1"/>
    <property type="molecule type" value="Genomic_DNA"/>
</dbReference>
<feature type="compositionally biased region" description="Polar residues" evidence="1">
    <location>
        <begin position="122"/>
        <end position="148"/>
    </location>
</feature>
<dbReference type="AlphaFoldDB" id="A0A507SS41"/>
<dbReference type="Pfam" id="PF09028">
    <property type="entry name" value="Mac-1"/>
    <property type="match status" value="1"/>
</dbReference>
<sequence length="520" mass="59899">MKRKFKFLWSLAPFSITFLSTQCAKSPNSTNDSLDSEINNPNTLPKMPQKPGAGDDNLTIPTPSPQPPKVEDRGLNNQQKTPPISDNTRPPLIQNPEKRNNKTNDDSRKKDDNSQHLEPKQPESSVPKQNPDHSTPSQPKQPDSSVPKQNPDHSEPKQPDSSAPEHKPQDADTQTIPKIKMPEITQEFWDKHPALLSQKTRAKYSVFLGGVKLDPDGFKNVPDEGLKYIKERQENDWWYDTNKDFDIRDNALCAAITATNWLHYWLRQNKKYVDEYLKDSSKGFYTATLKNIVKTLDLRELMKIYEDSQKQVNHKVWKSKFFDFFKERYSGTFVNPNMLIDHYINGYSYNAAKDRFGGENYEYKYKKPEPNKSFFADVFGKHILTRKLDSRYISRKQSFSKALLENLVRNNPLGISHNTLGKTTGHIINVWGADFDENYNVVGLYITNSDDPYNTVDDNGTPKLANVIYYNVWYNQRTGLINVGGKDEENTGANLWDLYSVDLGQEYFEAYFKNHKNTAN</sequence>